<evidence type="ECO:0000313" key="2">
    <source>
        <dbReference type="EMBL" id="KPM30759.1"/>
    </source>
</evidence>
<evidence type="ECO:0000259" key="1">
    <source>
        <dbReference type="PROSITE" id="PS51186"/>
    </source>
</evidence>
<dbReference type="Pfam" id="PF00583">
    <property type="entry name" value="Acetyltransf_1"/>
    <property type="match status" value="1"/>
</dbReference>
<sequence length="179" mass="20279">MEKLSTVCIVPVTKDNINSYLRVGIQSYKEHYLHLWENSDPEPFISANLTKESVKKALANDREHLFIVECNHEAVGILAITLDVNRAGLPTNNLLLHKIYLTKVSTNQGIGSTVLKFVEDFARAANRQLVWLFTMQKGKPMTFYQKQGYRILEAAEITLPKVKPSEKAMWVMTKSLVGS</sequence>
<gene>
    <name evidence="2" type="ORF">I595_3256</name>
</gene>
<dbReference type="GO" id="GO:0016747">
    <property type="term" value="F:acyltransferase activity, transferring groups other than amino-acyl groups"/>
    <property type="evidence" value="ECO:0007669"/>
    <property type="project" value="InterPro"/>
</dbReference>
<dbReference type="InterPro" id="IPR016181">
    <property type="entry name" value="Acyl_CoA_acyltransferase"/>
</dbReference>
<protein>
    <submittedName>
        <fullName evidence="2">GCN5-related N-acetyltransferase</fullName>
    </submittedName>
</protein>
<organism evidence="2 3">
    <name type="scientific">Croceitalea dokdonensis DOKDO 023</name>
    <dbReference type="NCBI Taxonomy" id="1300341"/>
    <lineage>
        <taxon>Bacteria</taxon>
        <taxon>Pseudomonadati</taxon>
        <taxon>Bacteroidota</taxon>
        <taxon>Flavobacteriia</taxon>
        <taxon>Flavobacteriales</taxon>
        <taxon>Flavobacteriaceae</taxon>
        <taxon>Croceitalea</taxon>
    </lineage>
</organism>
<keyword evidence="2" id="KW-0808">Transferase</keyword>
<dbReference type="Gene3D" id="3.40.630.30">
    <property type="match status" value="1"/>
</dbReference>
<dbReference type="STRING" id="1300341.I595_3256"/>
<accession>A0A0P7AWP4</accession>
<dbReference type="Proteomes" id="UP000050280">
    <property type="component" value="Unassembled WGS sequence"/>
</dbReference>
<dbReference type="PROSITE" id="PS51186">
    <property type="entry name" value="GNAT"/>
    <property type="match status" value="1"/>
</dbReference>
<name>A0A0P7AWP4_9FLAO</name>
<evidence type="ECO:0000313" key="3">
    <source>
        <dbReference type="Proteomes" id="UP000050280"/>
    </source>
</evidence>
<feature type="domain" description="N-acetyltransferase" evidence="1">
    <location>
        <begin position="23"/>
        <end position="177"/>
    </location>
</feature>
<dbReference type="OrthoDB" id="9800604at2"/>
<dbReference type="SUPFAM" id="SSF55729">
    <property type="entry name" value="Acyl-CoA N-acyltransferases (Nat)"/>
    <property type="match status" value="1"/>
</dbReference>
<comment type="caution">
    <text evidence="2">The sequence shown here is derived from an EMBL/GenBank/DDBJ whole genome shotgun (WGS) entry which is preliminary data.</text>
</comment>
<dbReference type="RefSeq" id="WP_054560231.1">
    <property type="nucleotide sequence ID" value="NZ_LDJX01000007.1"/>
</dbReference>
<dbReference type="EMBL" id="LDJX01000007">
    <property type="protein sequence ID" value="KPM30759.1"/>
    <property type="molecule type" value="Genomic_DNA"/>
</dbReference>
<proteinExistence type="predicted"/>
<reference evidence="2 3" key="1">
    <citation type="submission" date="2015-09" db="EMBL/GenBank/DDBJ databases">
        <title>Genome sequence of the marine flavobacterium Croceitalea dokdonensis DOKDO 023 that contains proton- and sodium-pumping rhodopsins.</title>
        <authorList>
            <person name="Kwon S.-K."/>
            <person name="Lee H.K."/>
            <person name="Kwak M.-J."/>
            <person name="Kim J.F."/>
        </authorList>
    </citation>
    <scope>NUCLEOTIDE SEQUENCE [LARGE SCALE GENOMIC DNA]</scope>
    <source>
        <strain evidence="2 3">DOKDO 023</strain>
    </source>
</reference>
<dbReference type="InterPro" id="IPR000182">
    <property type="entry name" value="GNAT_dom"/>
</dbReference>
<keyword evidence="3" id="KW-1185">Reference proteome</keyword>
<dbReference type="AlphaFoldDB" id="A0A0P7AWP4"/>
<dbReference type="CDD" id="cd04301">
    <property type="entry name" value="NAT_SF"/>
    <property type="match status" value="1"/>
</dbReference>